<comment type="caution">
    <text evidence="2">The sequence shown here is derived from an EMBL/GenBank/DDBJ whole genome shotgun (WGS) entry which is preliminary data.</text>
</comment>
<feature type="transmembrane region" description="Helical" evidence="1">
    <location>
        <begin position="51"/>
        <end position="71"/>
    </location>
</feature>
<gene>
    <name evidence="2" type="ORF">LQ567_16600</name>
</gene>
<sequence length="110" mass="12042">MASVYEINKGINRPIEFKGFRAQYVTYLAIGLVTLLLLFAIGYIIGISSYILVAVIGGGGFAMVSWIYKLSHKYGEHGLMKASAYRNIPTAIVCRSRKPLLSLKQKGGGK</sequence>
<evidence type="ECO:0000256" key="1">
    <source>
        <dbReference type="SAM" id="Phobius"/>
    </source>
</evidence>
<evidence type="ECO:0000313" key="3">
    <source>
        <dbReference type="Proteomes" id="UP001199816"/>
    </source>
</evidence>
<dbReference type="Pfam" id="PF13571">
    <property type="entry name" value="DUF4133"/>
    <property type="match status" value="1"/>
</dbReference>
<proteinExistence type="predicted"/>
<dbReference type="InterPro" id="IPR025407">
    <property type="entry name" value="DUF4133"/>
</dbReference>
<keyword evidence="3" id="KW-1185">Reference proteome</keyword>
<keyword evidence="1" id="KW-0812">Transmembrane</keyword>
<dbReference type="EMBL" id="JAJNEC010000005">
    <property type="protein sequence ID" value="MCD2424402.1"/>
    <property type="molecule type" value="Genomic_DNA"/>
</dbReference>
<name>A0ABS8PTJ5_9BACT</name>
<evidence type="ECO:0000313" key="2">
    <source>
        <dbReference type="EMBL" id="MCD2424402.1"/>
    </source>
</evidence>
<protein>
    <submittedName>
        <fullName evidence="2">DUF4133 domain-containing protein</fullName>
    </submittedName>
</protein>
<organism evidence="2 3">
    <name type="scientific">Niabella pedocola</name>
    <dbReference type="NCBI Taxonomy" id="1752077"/>
    <lineage>
        <taxon>Bacteria</taxon>
        <taxon>Pseudomonadati</taxon>
        <taxon>Bacteroidota</taxon>
        <taxon>Chitinophagia</taxon>
        <taxon>Chitinophagales</taxon>
        <taxon>Chitinophagaceae</taxon>
        <taxon>Niabella</taxon>
    </lineage>
</organism>
<keyword evidence="1" id="KW-0472">Membrane</keyword>
<dbReference type="RefSeq" id="WP_231006200.1">
    <property type="nucleotide sequence ID" value="NZ_JAJNEC010000005.1"/>
</dbReference>
<reference evidence="2 3" key="1">
    <citation type="submission" date="2021-11" db="EMBL/GenBank/DDBJ databases">
        <title>Genomic of Niabella pedocola.</title>
        <authorList>
            <person name="Wu T."/>
        </authorList>
    </citation>
    <scope>NUCLEOTIDE SEQUENCE [LARGE SCALE GENOMIC DNA]</scope>
    <source>
        <strain evidence="2 3">JCM 31011</strain>
    </source>
</reference>
<dbReference type="Proteomes" id="UP001199816">
    <property type="component" value="Unassembled WGS sequence"/>
</dbReference>
<accession>A0ABS8PTJ5</accession>
<feature type="transmembrane region" description="Helical" evidence="1">
    <location>
        <begin position="24"/>
        <end position="45"/>
    </location>
</feature>
<keyword evidence="1" id="KW-1133">Transmembrane helix</keyword>